<name>A0A699IUW7_TANCI</name>
<evidence type="ECO:0000256" key="1">
    <source>
        <dbReference type="PROSITE-ProRule" id="PRU00047"/>
    </source>
</evidence>
<keyword evidence="1" id="KW-0479">Metal-binding</keyword>
<keyword evidence="1" id="KW-0862">Zinc</keyword>
<reference evidence="3" key="1">
    <citation type="journal article" date="2019" name="Sci. Rep.">
        <title>Draft genome of Tanacetum cinerariifolium, the natural source of mosquito coil.</title>
        <authorList>
            <person name="Yamashiro T."/>
            <person name="Shiraishi A."/>
            <person name="Satake H."/>
            <person name="Nakayama K."/>
        </authorList>
    </citation>
    <scope>NUCLEOTIDE SEQUENCE</scope>
</reference>
<organism evidence="3">
    <name type="scientific">Tanacetum cinerariifolium</name>
    <name type="common">Dalmatian daisy</name>
    <name type="synonym">Chrysanthemum cinerariifolium</name>
    <dbReference type="NCBI Taxonomy" id="118510"/>
    <lineage>
        <taxon>Eukaryota</taxon>
        <taxon>Viridiplantae</taxon>
        <taxon>Streptophyta</taxon>
        <taxon>Embryophyta</taxon>
        <taxon>Tracheophyta</taxon>
        <taxon>Spermatophyta</taxon>
        <taxon>Magnoliopsida</taxon>
        <taxon>eudicotyledons</taxon>
        <taxon>Gunneridae</taxon>
        <taxon>Pentapetalae</taxon>
        <taxon>asterids</taxon>
        <taxon>campanulids</taxon>
        <taxon>Asterales</taxon>
        <taxon>Asteraceae</taxon>
        <taxon>Asteroideae</taxon>
        <taxon>Anthemideae</taxon>
        <taxon>Anthemidinae</taxon>
        <taxon>Tanacetum</taxon>
    </lineage>
</organism>
<evidence type="ECO:0000259" key="2">
    <source>
        <dbReference type="PROSITE" id="PS50158"/>
    </source>
</evidence>
<proteinExistence type="predicted"/>
<gene>
    <name evidence="3" type="ORF">Tci_559897</name>
</gene>
<dbReference type="GO" id="GO:0003676">
    <property type="term" value="F:nucleic acid binding"/>
    <property type="evidence" value="ECO:0007669"/>
    <property type="project" value="InterPro"/>
</dbReference>
<keyword evidence="3" id="KW-0548">Nucleotidyltransferase</keyword>
<dbReference type="EMBL" id="BKCJ010336351">
    <property type="protein sequence ID" value="GEZ87924.1"/>
    <property type="molecule type" value="Genomic_DNA"/>
</dbReference>
<feature type="domain" description="CCHC-type" evidence="2">
    <location>
        <begin position="31"/>
        <end position="45"/>
    </location>
</feature>
<dbReference type="GO" id="GO:0008270">
    <property type="term" value="F:zinc ion binding"/>
    <property type="evidence" value="ECO:0007669"/>
    <property type="project" value="UniProtKB-KW"/>
</dbReference>
<dbReference type="Gene3D" id="4.10.60.10">
    <property type="entry name" value="Zinc finger, CCHC-type"/>
    <property type="match status" value="1"/>
</dbReference>
<accession>A0A699IUW7</accession>
<feature type="non-terminal residue" evidence="3">
    <location>
        <position position="137"/>
    </location>
</feature>
<keyword evidence="1" id="KW-0863">Zinc-finger</keyword>
<comment type="caution">
    <text evidence="3">The sequence shown here is derived from an EMBL/GenBank/DDBJ whole genome shotgun (WGS) entry which is preliminary data.</text>
</comment>
<dbReference type="GO" id="GO:0003964">
    <property type="term" value="F:RNA-directed DNA polymerase activity"/>
    <property type="evidence" value="ECO:0007669"/>
    <property type="project" value="UniProtKB-KW"/>
</dbReference>
<dbReference type="PROSITE" id="PS50158">
    <property type="entry name" value="ZF_CCHC"/>
    <property type="match status" value="1"/>
</dbReference>
<sequence length="137" mass="15325">MNPVGRKNTGTWPKYTTCNSYHAPRGPFHTCSNCNLLGHLAKDCRGVPRSVNTVNAKNPHVRACYECGSIDHVSVDWLSNHKAKIICHEKVVRIPLLDGKVLRVLGERPEEKVRPLMSAKASDKKQGEIVVVRDFPE</sequence>
<dbReference type="SUPFAM" id="SSF57756">
    <property type="entry name" value="Retrovirus zinc finger-like domains"/>
    <property type="match status" value="1"/>
</dbReference>
<dbReference type="InterPro" id="IPR001878">
    <property type="entry name" value="Znf_CCHC"/>
</dbReference>
<dbReference type="InterPro" id="IPR036875">
    <property type="entry name" value="Znf_CCHC_sf"/>
</dbReference>
<protein>
    <submittedName>
        <fullName evidence="3">Putative reverse transcriptase domain-containing protein</fullName>
    </submittedName>
</protein>
<dbReference type="AlphaFoldDB" id="A0A699IUW7"/>
<keyword evidence="3" id="KW-0808">Transferase</keyword>
<keyword evidence="3" id="KW-0695">RNA-directed DNA polymerase</keyword>
<dbReference type="Pfam" id="PF00098">
    <property type="entry name" value="zf-CCHC"/>
    <property type="match status" value="1"/>
</dbReference>
<evidence type="ECO:0000313" key="3">
    <source>
        <dbReference type="EMBL" id="GEZ87924.1"/>
    </source>
</evidence>
<dbReference type="SMART" id="SM00343">
    <property type="entry name" value="ZnF_C2HC"/>
    <property type="match status" value="2"/>
</dbReference>